<dbReference type="InterPro" id="IPR036779">
    <property type="entry name" value="LysM_dom_sf"/>
</dbReference>
<dbReference type="CDD" id="cd00118">
    <property type="entry name" value="LysM"/>
    <property type="match status" value="1"/>
</dbReference>
<dbReference type="Proteomes" id="UP000031829">
    <property type="component" value="Chromosome"/>
</dbReference>
<dbReference type="GO" id="GO:0000917">
    <property type="term" value="P:division septum assembly"/>
    <property type="evidence" value="ECO:0007669"/>
    <property type="project" value="UniProtKB-KW"/>
</dbReference>
<comment type="similarity">
    <text evidence="1">Belongs to the YneA family.</text>
</comment>
<keyword evidence="1" id="KW-0132">Cell division</keyword>
<gene>
    <name evidence="1" type="primary">yneA</name>
    <name evidence="2" type="ORF">BG04_1010</name>
</gene>
<keyword evidence="1" id="KW-0227">DNA damage</keyword>
<dbReference type="KEGG" id="bmeg:BG04_1010"/>
<comment type="subcellular location">
    <subcellularLocation>
        <location evidence="1">Cytoplasm</location>
    </subcellularLocation>
</comment>
<dbReference type="GO" id="GO:0009432">
    <property type="term" value="P:SOS response"/>
    <property type="evidence" value="ECO:0007669"/>
    <property type="project" value="UniProtKB-UniRule"/>
</dbReference>
<organism evidence="2 3">
    <name type="scientific">Priestia megaterium (strain ATCC 14581 / DSM 32 / CCUG 1817 / JCM 2506 / NBRC 15308 / NCIMB 9376 / NCTC 10342 / NRRL B-14308 / VKM B-512 / Ford 19)</name>
    <name type="common">Bacillus megaterium</name>
    <dbReference type="NCBI Taxonomy" id="1348623"/>
    <lineage>
        <taxon>Bacteria</taxon>
        <taxon>Bacillati</taxon>
        <taxon>Bacillota</taxon>
        <taxon>Bacilli</taxon>
        <taxon>Bacillales</taxon>
        <taxon>Bacillaceae</taxon>
        <taxon>Priestia</taxon>
    </lineage>
</organism>
<dbReference type="RefSeq" id="WP_034649298.1">
    <property type="nucleotide sequence ID" value="NZ_BCVB01000001.1"/>
</dbReference>
<dbReference type="InterPro" id="IPR022887">
    <property type="entry name" value="Cell_div_suppressor_YneA"/>
</dbReference>
<dbReference type="Gene3D" id="3.10.350.10">
    <property type="entry name" value="LysM domain"/>
    <property type="match status" value="1"/>
</dbReference>
<name>A0A0B6AWB0_PRIM2</name>
<dbReference type="GO" id="GO:0006281">
    <property type="term" value="P:DNA repair"/>
    <property type="evidence" value="ECO:0007669"/>
    <property type="project" value="UniProtKB-KW"/>
</dbReference>
<protein>
    <recommendedName>
        <fullName evidence="1">Cell division suppressor protein YneA</fullName>
    </recommendedName>
</protein>
<proteinExistence type="inferred from homology"/>
<keyword evidence="1" id="KW-0234">DNA repair</keyword>
<dbReference type="HAMAP" id="MF_02014">
    <property type="entry name" value="YneA"/>
    <property type="match status" value="1"/>
</dbReference>
<dbReference type="NCBIfam" id="NF010723">
    <property type="entry name" value="PRK14125.1"/>
    <property type="match status" value="1"/>
</dbReference>
<dbReference type="Pfam" id="PF01476">
    <property type="entry name" value="LysM"/>
    <property type="match status" value="1"/>
</dbReference>
<comment type="function">
    <text evidence="1">Inhibits cell division during the SOS response. Affects a later stage of the cell division protein assembly, after the assembly of the Z ring, by probably suppressing recruitment of FtsL and/or DivIC to the division machinery.</text>
</comment>
<accession>A0A0B6AWB0</accession>
<keyword evidence="1" id="KW-0717">Septation</keyword>
<dbReference type="GO" id="GO:0005737">
    <property type="term" value="C:cytoplasm"/>
    <property type="evidence" value="ECO:0007669"/>
    <property type="project" value="UniProtKB-SubCell"/>
</dbReference>
<dbReference type="GeneID" id="93644486"/>
<evidence type="ECO:0000313" key="2">
    <source>
        <dbReference type="EMBL" id="AJI24938.1"/>
    </source>
</evidence>
<sequence length="109" mass="12527">MQQFLHSMKHYAIFFAVIAALTYVLTLVLGADKVDLDKYSTVTITKGDTLWELSNKYHNHHHLTTNEFVKWVEDVNDLNSDTVQSLSPGDKLYIPVLKKELHNQVAIEQ</sequence>
<dbReference type="HOGENOM" id="CLU_136034_4_0_9"/>
<reference evidence="2 3" key="1">
    <citation type="journal article" date="2015" name="Genome Announc.">
        <title>Complete genome sequences for 35 biothreat assay-relevant bacillus species.</title>
        <authorList>
            <person name="Johnson S.L."/>
            <person name="Daligault H.E."/>
            <person name="Davenport K.W."/>
            <person name="Jaissle J."/>
            <person name="Frey K.G."/>
            <person name="Ladner J.T."/>
            <person name="Broomall S.M."/>
            <person name="Bishop-Lilly K.A."/>
            <person name="Bruce D.C."/>
            <person name="Gibbons H.S."/>
            <person name="Coyne S.R."/>
            <person name="Lo C.C."/>
            <person name="Meincke L."/>
            <person name="Munk A.C."/>
            <person name="Koroleva G.I."/>
            <person name="Rosenzweig C.N."/>
            <person name="Palacios G.F."/>
            <person name="Redden C.L."/>
            <person name="Minogue T.D."/>
            <person name="Chain P.S."/>
        </authorList>
    </citation>
    <scope>NUCLEOTIDE SEQUENCE [LARGE SCALE GENOMIC DNA]</scope>
    <source>
        <strain evidence="3">ATCC 14581 / DSM 32 / JCM 2506 / NBRC 15308 / NCIMB 9376 / NCTC 10342 / NRRL B-14308 / VKM B-512</strain>
    </source>
</reference>
<evidence type="ECO:0000256" key="1">
    <source>
        <dbReference type="HAMAP-Rule" id="MF_02014"/>
    </source>
</evidence>
<keyword evidence="1" id="KW-0131">Cell cycle</keyword>
<dbReference type="AlphaFoldDB" id="A0A0B6AWB0"/>
<dbReference type="EMBL" id="CP009920">
    <property type="protein sequence ID" value="AJI24938.1"/>
    <property type="molecule type" value="Genomic_DNA"/>
</dbReference>
<keyword evidence="1" id="KW-0963">Cytoplasm</keyword>
<dbReference type="PROSITE" id="PS51782">
    <property type="entry name" value="LYSM"/>
    <property type="match status" value="1"/>
</dbReference>
<evidence type="ECO:0000313" key="3">
    <source>
        <dbReference type="Proteomes" id="UP000031829"/>
    </source>
</evidence>
<dbReference type="InterPro" id="IPR018392">
    <property type="entry name" value="LysM"/>
</dbReference>
<dbReference type="GO" id="GO:0051782">
    <property type="term" value="P:negative regulation of cell division"/>
    <property type="evidence" value="ECO:0007669"/>
    <property type="project" value="UniProtKB-UniRule"/>
</dbReference>
<keyword evidence="1" id="KW-0742">SOS response</keyword>